<evidence type="ECO:0000256" key="1">
    <source>
        <dbReference type="ARBA" id="ARBA00000316"/>
    </source>
</evidence>
<comment type="function">
    <text evidence="7">Catalyzes the interconversion of L-alanine and D-alanine. May also act on other amino acids.</text>
</comment>
<keyword evidence="6 7" id="KW-0413">Isomerase</keyword>
<keyword evidence="5 7" id="KW-0663">Pyridoxal phosphate</keyword>
<dbReference type="InterPro" id="IPR001608">
    <property type="entry name" value="Ala_racemase_N"/>
</dbReference>
<comment type="catalytic activity">
    <reaction evidence="1 7">
        <text>L-alanine = D-alanine</text>
        <dbReference type="Rhea" id="RHEA:20249"/>
        <dbReference type="ChEBI" id="CHEBI:57416"/>
        <dbReference type="ChEBI" id="CHEBI:57972"/>
        <dbReference type="EC" id="5.1.1.1"/>
    </reaction>
</comment>
<evidence type="ECO:0000256" key="5">
    <source>
        <dbReference type="ARBA" id="ARBA00022898"/>
    </source>
</evidence>
<dbReference type="RefSeq" id="WP_369602769.1">
    <property type="nucleotide sequence ID" value="NZ_CP154858.1"/>
</dbReference>
<dbReference type="AlphaFoldDB" id="A0AB39V0R6"/>
<dbReference type="EMBL" id="CP154858">
    <property type="protein sequence ID" value="XDT73789.1"/>
    <property type="molecule type" value="Genomic_DNA"/>
</dbReference>
<dbReference type="PANTHER" id="PTHR30511">
    <property type="entry name" value="ALANINE RACEMASE"/>
    <property type="match status" value="1"/>
</dbReference>
<dbReference type="Gene3D" id="2.40.37.10">
    <property type="entry name" value="Lyase, Ornithine Decarboxylase, Chain A, domain 1"/>
    <property type="match status" value="1"/>
</dbReference>
<comment type="similarity">
    <text evidence="3 7">Belongs to the alanine racemase family.</text>
</comment>
<dbReference type="FunFam" id="3.20.20.10:FF:000002">
    <property type="entry name" value="Alanine racemase"/>
    <property type="match status" value="1"/>
</dbReference>
<evidence type="ECO:0000313" key="11">
    <source>
        <dbReference type="EMBL" id="XDT73789.1"/>
    </source>
</evidence>
<dbReference type="NCBIfam" id="TIGR00492">
    <property type="entry name" value="alr"/>
    <property type="match status" value="1"/>
</dbReference>
<evidence type="ECO:0000256" key="4">
    <source>
        <dbReference type="ARBA" id="ARBA00013089"/>
    </source>
</evidence>
<dbReference type="SMART" id="SM01005">
    <property type="entry name" value="Ala_racemase_C"/>
    <property type="match status" value="1"/>
</dbReference>
<dbReference type="EC" id="5.1.1.1" evidence="4 7"/>
<dbReference type="Pfam" id="PF00842">
    <property type="entry name" value="Ala_racemase_C"/>
    <property type="match status" value="1"/>
</dbReference>
<dbReference type="GO" id="GO:0030170">
    <property type="term" value="F:pyridoxal phosphate binding"/>
    <property type="evidence" value="ECO:0007669"/>
    <property type="project" value="UniProtKB-UniRule"/>
</dbReference>
<dbReference type="PANTHER" id="PTHR30511:SF0">
    <property type="entry name" value="ALANINE RACEMASE, CATABOLIC-RELATED"/>
    <property type="match status" value="1"/>
</dbReference>
<evidence type="ECO:0000256" key="9">
    <source>
        <dbReference type="PIRSR" id="PIRSR600821-52"/>
    </source>
</evidence>
<evidence type="ECO:0000259" key="10">
    <source>
        <dbReference type="SMART" id="SM01005"/>
    </source>
</evidence>
<evidence type="ECO:0000256" key="2">
    <source>
        <dbReference type="ARBA" id="ARBA00001933"/>
    </source>
</evidence>
<dbReference type="GO" id="GO:0005829">
    <property type="term" value="C:cytosol"/>
    <property type="evidence" value="ECO:0007669"/>
    <property type="project" value="TreeGrafter"/>
</dbReference>
<evidence type="ECO:0000256" key="8">
    <source>
        <dbReference type="PIRSR" id="PIRSR600821-50"/>
    </source>
</evidence>
<dbReference type="GO" id="GO:0030632">
    <property type="term" value="P:D-alanine biosynthetic process"/>
    <property type="evidence" value="ECO:0007669"/>
    <property type="project" value="UniProtKB-UniRule"/>
</dbReference>
<dbReference type="InterPro" id="IPR011079">
    <property type="entry name" value="Ala_racemase_C"/>
</dbReference>
<comment type="pathway">
    <text evidence="7">Amino-acid biosynthesis; D-alanine biosynthesis; D-alanine from L-alanine: step 1/1.</text>
</comment>
<dbReference type="FunFam" id="2.40.37.10:FF:000002">
    <property type="entry name" value="Alanine racemase"/>
    <property type="match status" value="1"/>
</dbReference>
<dbReference type="KEGG" id="tcd:AAIA72_07425"/>
<feature type="active site" description="Proton acceptor; specific for L-alanine" evidence="7">
    <location>
        <position position="253"/>
    </location>
</feature>
<dbReference type="PRINTS" id="PR00992">
    <property type="entry name" value="ALARACEMASE"/>
</dbReference>
<feature type="domain" description="Alanine racemase C-terminal" evidence="10">
    <location>
        <begin position="232"/>
        <end position="356"/>
    </location>
</feature>
<evidence type="ECO:0000256" key="6">
    <source>
        <dbReference type="ARBA" id="ARBA00023235"/>
    </source>
</evidence>
<comment type="cofactor">
    <cofactor evidence="2 7 8">
        <name>pyridoxal 5'-phosphate</name>
        <dbReference type="ChEBI" id="CHEBI:597326"/>
    </cofactor>
</comment>
<sequence>MRPLIARIDTQALRHNMQRLRGIAGTARLMTLLKANAYGHDLVLVARALADLNERLAVACLDEAVALRNAGIRTPVLILQGPYSPDEWDEGLHLGKVEWVIHHPSQWDWIRTATGSAIWLKFNTGMGRLGLPASEVRTWLDALQNSHHQLRGIMTHYACADEPEGEHWHNQHATVSRLAEALPGALDFSASNSAALFNGIHPRETWARPGISLYGASPYADRSAEALGLKPVMTLISQVIAVNRIRKGETVGYGATWTAPRDSRIAVVAAGYGDGYPRHARTGTPVRVAGHRVPLVGRVSMDMLTVDVTDYPDVDVGAPVELWGPGLSVDEVARHADTISYTLTTGLTARVPRQAV</sequence>
<feature type="binding site" evidence="7 9">
    <location>
        <position position="301"/>
    </location>
    <ligand>
        <name>substrate</name>
    </ligand>
</feature>
<dbReference type="SUPFAM" id="SSF50621">
    <property type="entry name" value="Alanine racemase C-terminal domain-like"/>
    <property type="match status" value="1"/>
</dbReference>
<dbReference type="SUPFAM" id="SSF51419">
    <property type="entry name" value="PLP-binding barrel"/>
    <property type="match status" value="1"/>
</dbReference>
<feature type="active site" description="Proton acceptor; specific for D-alanine" evidence="7">
    <location>
        <position position="34"/>
    </location>
</feature>
<evidence type="ECO:0000256" key="3">
    <source>
        <dbReference type="ARBA" id="ARBA00007880"/>
    </source>
</evidence>
<dbReference type="HAMAP" id="MF_01201">
    <property type="entry name" value="Ala_racemase"/>
    <property type="match status" value="1"/>
</dbReference>
<dbReference type="InterPro" id="IPR009006">
    <property type="entry name" value="Ala_racemase/Decarboxylase_C"/>
</dbReference>
<evidence type="ECO:0000256" key="7">
    <source>
        <dbReference type="HAMAP-Rule" id="MF_01201"/>
    </source>
</evidence>
<protein>
    <recommendedName>
        <fullName evidence="4 7">Alanine racemase</fullName>
        <ecNumber evidence="4 7">5.1.1.1</ecNumber>
    </recommendedName>
</protein>
<dbReference type="GO" id="GO:0008784">
    <property type="term" value="F:alanine racemase activity"/>
    <property type="evidence" value="ECO:0007669"/>
    <property type="project" value="UniProtKB-UniRule"/>
</dbReference>
<feature type="modified residue" description="N6-(pyridoxal phosphate)lysine" evidence="7 8">
    <location>
        <position position="34"/>
    </location>
</feature>
<feature type="binding site" evidence="7 9">
    <location>
        <position position="128"/>
    </location>
    <ligand>
        <name>substrate</name>
    </ligand>
</feature>
<name>A0AB39V0R6_9GAMM</name>
<reference evidence="11" key="1">
    <citation type="submission" date="2024-05" db="EMBL/GenBank/DDBJ databases">
        <title>Genome sequencing of novel strain.</title>
        <authorList>
            <person name="Ganbat D."/>
            <person name="Ganbat S."/>
            <person name="Lee S.-J."/>
        </authorList>
    </citation>
    <scope>NUCLEOTIDE SEQUENCE</scope>
    <source>
        <strain evidence="11">SMD15-11</strain>
    </source>
</reference>
<organism evidence="11">
    <name type="scientific">Thermohahella caldifontis</name>
    <dbReference type="NCBI Taxonomy" id="3142973"/>
    <lineage>
        <taxon>Bacteria</taxon>
        <taxon>Pseudomonadati</taxon>
        <taxon>Pseudomonadota</taxon>
        <taxon>Gammaproteobacteria</taxon>
        <taxon>Oceanospirillales</taxon>
        <taxon>Hahellaceae</taxon>
        <taxon>Thermohahella</taxon>
    </lineage>
</organism>
<dbReference type="Gene3D" id="3.20.20.10">
    <property type="entry name" value="Alanine racemase"/>
    <property type="match status" value="1"/>
</dbReference>
<gene>
    <name evidence="11" type="primary">alr</name>
    <name evidence="11" type="ORF">AAIA72_07425</name>
</gene>
<accession>A0AB39V0R6</accession>
<dbReference type="InterPro" id="IPR029066">
    <property type="entry name" value="PLP-binding_barrel"/>
</dbReference>
<dbReference type="InterPro" id="IPR000821">
    <property type="entry name" value="Ala_racemase"/>
</dbReference>
<dbReference type="Pfam" id="PF01168">
    <property type="entry name" value="Ala_racemase_N"/>
    <property type="match status" value="1"/>
</dbReference>
<proteinExistence type="inferred from homology"/>